<dbReference type="EMBL" id="WJXW01000004">
    <property type="protein sequence ID" value="KAF9737771.1"/>
    <property type="molecule type" value="Genomic_DNA"/>
</dbReference>
<gene>
    <name evidence="11" type="ORF">PMIN01_05550</name>
</gene>
<dbReference type="Pfam" id="PF08743">
    <property type="entry name" value="Nse4_C"/>
    <property type="match status" value="1"/>
</dbReference>
<feature type="region of interest" description="Disordered" evidence="8">
    <location>
        <begin position="1"/>
        <end position="193"/>
    </location>
</feature>
<feature type="compositionally biased region" description="Polar residues" evidence="8">
    <location>
        <begin position="36"/>
        <end position="51"/>
    </location>
</feature>
<comment type="subunit">
    <text evidence="7">Component of the SMC5-SMC6 complex.</text>
</comment>
<protein>
    <recommendedName>
        <fullName evidence="7">Non-structural maintenance of chromosomes element 4</fullName>
    </recommendedName>
</protein>
<feature type="domain" description="Nse4/EID protein Nse3/MAGE-binding" evidence="10">
    <location>
        <begin position="239"/>
        <end position="283"/>
    </location>
</feature>
<dbReference type="GO" id="GO:0030915">
    <property type="term" value="C:Smc5-Smc6 complex"/>
    <property type="evidence" value="ECO:0007669"/>
    <property type="project" value="UniProtKB-UniRule"/>
</dbReference>
<proteinExistence type="inferred from homology"/>
<comment type="similarity">
    <text evidence="2 7">Belongs to the NSE4 family.</text>
</comment>
<evidence type="ECO:0000313" key="11">
    <source>
        <dbReference type="EMBL" id="KAF9737771.1"/>
    </source>
</evidence>
<feature type="region of interest" description="Disordered" evidence="8">
    <location>
        <begin position="286"/>
        <end position="316"/>
    </location>
</feature>
<evidence type="ECO:0000256" key="6">
    <source>
        <dbReference type="ARBA" id="ARBA00023242"/>
    </source>
</evidence>
<evidence type="ECO:0000256" key="7">
    <source>
        <dbReference type="RuleBase" id="RU365071"/>
    </source>
</evidence>
<evidence type="ECO:0000259" key="9">
    <source>
        <dbReference type="Pfam" id="PF08743"/>
    </source>
</evidence>
<dbReference type="GO" id="GO:0006281">
    <property type="term" value="P:DNA repair"/>
    <property type="evidence" value="ECO:0007669"/>
    <property type="project" value="UniProtKB-UniRule"/>
</dbReference>
<dbReference type="InterPro" id="IPR029225">
    <property type="entry name" value="Nse4_Nse3-bd"/>
</dbReference>
<sequence length="549" mass="61364">MARLNTQTSATPLQSRATTIDTLYRDPTPAARGSAARNSSYSVMSPALSQSSDKENDIPESRQNTPPPASKRGLMTGARAQRLPTPDSASTSNPNKRQRTTRYDPINSELRGSTAAGIGKYEAGQSTRDKEEDASAEEDDDSEQALPTPTDAEIEDDTEEPGLPTPEDDDDDPDMRYYNPQQDPRKRRQIRSNYRNLQRELEDNRDEYIKPNSNRLNELVPQATHVFSKVRMTADAVLDSHFLTSVTDLSSKQLKNSVNQGNHGIGVDLDQFVSRCIFFMKEGRPPGAEEIAQPSSRRPRQTQVDEADEEGDGDGEGLDWAYLGRHACFPSNSRPPLSSFLLGPLSVHKRVRNTTRRARAQRQPTGPATRPQEIKLSEMDKSESSNLTHQVRTVGERLKDHLNRASELVMNELELLTSDPTDDEMGDVFRKHRVCALESEEAAVSLFDFAINPHSFGQTVENLFYISFLIREGAAKVETDADGLPLLAPEASTADQRREQNVEVQRRQAVFSIDYATWHTLIEAFDIQEPLIPHRDPEQTTIGASGWYS</sequence>
<dbReference type="Proteomes" id="UP000756921">
    <property type="component" value="Unassembled WGS sequence"/>
</dbReference>
<dbReference type="GO" id="GO:0006310">
    <property type="term" value="P:DNA recombination"/>
    <property type="evidence" value="ECO:0007669"/>
    <property type="project" value="UniProtKB-UniRule"/>
</dbReference>
<dbReference type="PANTHER" id="PTHR16140">
    <property type="entry name" value="NON-STRUCTURAL MAINTENANCE OF CHROMOSOMES ELEMENT 4"/>
    <property type="match status" value="1"/>
</dbReference>
<evidence type="ECO:0000256" key="1">
    <source>
        <dbReference type="ARBA" id="ARBA00004123"/>
    </source>
</evidence>
<comment type="function">
    <text evidence="7">Component of the SMC5-SMC6 complex, that promotes sister chromatid alignment after DNA damage and facilitates double-stranded DNA breaks (DSBs) repair via homologous recombination between sister chromatids.</text>
</comment>
<evidence type="ECO:0000256" key="3">
    <source>
        <dbReference type="ARBA" id="ARBA00022763"/>
    </source>
</evidence>
<comment type="subcellular location">
    <subcellularLocation>
        <location evidence="1 7">Nucleus</location>
    </subcellularLocation>
</comment>
<evidence type="ECO:0000256" key="2">
    <source>
        <dbReference type="ARBA" id="ARBA00008997"/>
    </source>
</evidence>
<reference evidence="11" key="1">
    <citation type="journal article" date="2020" name="Mol. Plant Microbe Interact.">
        <title>Genome Sequence of the Biocontrol Agent Coniothyrium minitans strain Conio (IMI 134523).</title>
        <authorList>
            <person name="Patel D."/>
            <person name="Shittu T.A."/>
            <person name="Baroncelli R."/>
            <person name="Muthumeenakshi S."/>
            <person name="Osborne T.H."/>
            <person name="Janganan T.K."/>
            <person name="Sreenivasaprasad S."/>
        </authorList>
    </citation>
    <scope>NUCLEOTIDE SEQUENCE</scope>
    <source>
        <strain evidence="11">Conio</strain>
    </source>
</reference>
<keyword evidence="5 7" id="KW-0234">DNA repair</keyword>
<evidence type="ECO:0000256" key="4">
    <source>
        <dbReference type="ARBA" id="ARBA00023172"/>
    </source>
</evidence>
<dbReference type="AlphaFoldDB" id="A0A9P6KTB8"/>
<feature type="compositionally biased region" description="Acidic residues" evidence="8">
    <location>
        <begin position="134"/>
        <end position="143"/>
    </location>
</feature>
<feature type="compositionally biased region" description="Polar residues" evidence="8">
    <location>
        <begin position="1"/>
        <end position="21"/>
    </location>
</feature>
<feature type="domain" description="Non-structural maintenance of chromosome element 4 C-terminal" evidence="9">
    <location>
        <begin position="444"/>
        <end position="532"/>
    </location>
</feature>
<accession>A0A9P6KTB8</accession>
<feature type="region of interest" description="Disordered" evidence="8">
    <location>
        <begin position="353"/>
        <end position="388"/>
    </location>
</feature>
<feature type="compositionally biased region" description="Polar residues" evidence="8">
    <location>
        <begin position="293"/>
        <end position="304"/>
    </location>
</feature>
<dbReference type="OrthoDB" id="361242at2759"/>
<organism evidence="11 12">
    <name type="scientific">Paraphaeosphaeria minitans</name>
    <dbReference type="NCBI Taxonomy" id="565426"/>
    <lineage>
        <taxon>Eukaryota</taxon>
        <taxon>Fungi</taxon>
        <taxon>Dikarya</taxon>
        <taxon>Ascomycota</taxon>
        <taxon>Pezizomycotina</taxon>
        <taxon>Dothideomycetes</taxon>
        <taxon>Pleosporomycetidae</taxon>
        <taxon>Pleosporales</taxon>
        <taxon>Massarineae</taxon>
        <taxon>Didymosphaeriaceae</taxon>
        <taxon>Paraphaeosphaeria</taxon>
    </lineage>
</organism>
<feature type="compositionally biased region" description="Acidic residues" evidence="8">
    <location>
        <begin position="152"/>
        <end position="173"/>
    </location>
</feature>
<evidence type="ECO:0000313" key="12">
    <source>
        <dbReference type="Proteomes" id="UP000756921"/>
    </source>
</evidence>
<evidence type="ECO:0000259" key="10">
    <source>
        <dbReference type="Pfam" id="PF15412"/>
    </source>
</evidence>
<evidence type="ECO:0000256" key="8">
    <source>
        <dbReference type="SAM" id="MobiDB-lite"/>
    </source>
</evidence>
<keyword evidence="3 7" id="KW-0227">DNA damage</keyword>
<dbReference type="PANTHER" id="PTHR16140:SF0">
    <property type="entry name" value="NON-STRUCTURAL MAINTENANCE OF CHROMOSOMES ELEMENT 4"/>
    <property type="match status" value="1"/>
</dbReference>
<dbReference type="InterPro" id="IPR027786">
    <property type="entry name" value="Nse4/EID"/>
</dbReference>
<dbReference type="GO" id="GO:0005634">
    <property type="term" value="C:nucleus"/>
    <property type="evidence" value="ECO:0007669"/>
    <property type="project" value="UniProtKB-SubCell"/>
</dbReference>
<keyword evidence="6 7" id="KW-0539">Nucleus</keyword>
<dbReference type="InterPro" id="IPR014854">
    <property type="entry name" value="Nse4_C"/>
</dbReference>
<name>A0A9P6KTB8_9PLEO</name>
<dbReference type="Pfam" id="PF15412">
    <property type="entry name" value="Nse4-Nse3_bdg"/>
    <property type="match status" value="1"/>
</dbReference>
<evidence type="ECO:0000256" key="5">
    <source>
        <dbReference type="ARBA" id="ARBA00023204"/>
    </source>
</evidence>
<comment type="caution">
    <text evidence="11">The sequence shown here is derived from an EMBL/GenBank/DDBJ whole genome shotgun (WGS) entry which is preliminary data.</text>
</comment>
<feature type="compositionally biased region" description="Basic and acidic residues" evidence="8">
    <location>
        <begin position="372"/>
        <end position="383"/>
    </location>
</feature>
<keyword evidence="4 7" id="KW-0233">DNA recombination</keyword>
<keyword evidence="12" id="KW-1185">Reference proteome</keyword>
<feature type="compositionally biased region" description="Acidic residues" evidence="8">
    <location>
        <begin position="305"/>
        <end position="316"/>
    </location>
</feature>